<protein>
    <recommendedName>
        <fullName evidence="5">Glycosyltransferase family 32 protein</fullName>
    </recommendedName>
</protein>
<dbReference type="InterPro" id="IPR007577">
    <property type="entry name" value="GlycoTrfase_DXD_sugar-bd_CS"/>
</dbReference>
<organism evidence="3 4">
    <name type="scientific">Ramalina farinacea</name>
    <dbReference type="NCBI Taxonomy" id="258253"/>
    <lineage>
        <taxon>Eukaryota</taxon>
        <taxon>Fungi</taxon>
        <taxon>Dikarya</taxon>
        <taxon>Ascomycota</taxon>
        <taxon>Pezizomycotina</taxon>
        <taxon>Lecanoromycetes</taxon>
        <taxon>OSLEUM clade</taxon>
        <taxon>Lecanoromycetidae</taxon>
        <taxon>Lecanorales</taxon>
        <taxon>Lecanorineae</taxon>
        <taxon>Ramalinaceae</taxon>
        <taxon>Ramalina</taxon>
    </lineage>
</organism>
<evidence type="ECO:0008006" key="5">
    <source>
        <dbReference type="Google" id="ProtNLM"/>
    </source>
</evidence>
<evidence type="ECO:0000313" key="3">
    <source>
        <dbReference type="EMBL" id="MDI1487361.1"/>
    </source>
</evidence>
<feature type="region of interest" description="Disordered" evidence="2">
    <location>
        <begin position="92"/>
        <end position="119"/>
    </location>
</feature>
<gene>
    <name evidence="3" type="ORF">OHK93_006630</name>
</gene>
<comment type="caution">
    <text evidence="3">The sequence shown here is derived from an EMBL/GenBank/DDBJ whole genome shotgun (WGS) entry which is preliminary data.</text>
</comment>
<comment type="similarity">
    <text evidence="1">Belongs to the glycosyltransferase 32 family.</text>
</comment>
<sequence length="513" mass="58104">MIEYLQTGAINLPSFFQPNSKAEVVPTADFLYALNGSSVAADDYLGSRPDSHIVADFEKIMSNCGDFHEDSGVSDIVECLNYLATRKDDYFTSETTSPTPSRLEGNPRLSSKVSQSPEDACNGPIRTYHTYWAGHATWRVELFIKAYLYSQNLACSRLWVWLDADVDPSALKTMLYHDPLFQRFRPLLDEGYITLKEWKLPFRIPLPRLSKALDPHTLYRPSNPTVTGEVPVADGVMQDASGMLWLLPQPLYKHVATPTQVSDLVRFVVLHLHGGVYLDMDVLLLRDLRPLLLLPQSPPTDPDAQPAWAEQWVEHAHDPGDYNTAVLSLPANSSLTSYLLRGGLRMGMNFHPRVLGRMMWKDGRNGELGMFHNAVFDPLVTNLRRRGTGKCTVPCHKNFESAFMGNVEEPGFEWSNYEGPPPEHAARLHAGEEEVATTNRTMENFFRGAFAYHIHNQWQKFPEKNSWMDVITRTQDGFFSGERTNAYGEVWRGPALEAYDRSTWGWNSGELRT</sequence>
<dbReference type="GO" id="GO:1901135">
    <property type="term" value="P:carbohydrate derivative metabolic process"/>
    <property type="evidence" value="ECO:0007669"/>
    <property type="project" value="UniProtKB-ARBA"/>
</dbReference>
<dbReference type="InterPro" id="IPR029044">
    <property type="entry name" value="Nucleotide-diphossugar_trans"/>
</dbReference>
<accession>A0AA43QLV9</accession>
<dbReference type="Proteomes" id="UP001161017">
    <property type="component" value="Unassembled WGS sequence"/>
</dbReference>
<evidence type="ECO:0000256" key="2">
    <source>
        <dbReference type="SAM" id="MobiDB-lite"/>
    </source>
</evidence>
<keyword evidence="4" id="KW-1185">Reference proteome</keyword>
<dbReference type="Pfam" id="PF04488">
    <property type="entry name" value="Gly_transf_sug"/>
    <property type="match status" value="1"/>
</dbReference>
<feature type="compositionally biased region" description="Polar residues" evidence="2">
    <location>
        <begin position="108"/>
        <end position="117"/>
    </location>
</feature>
<dbReference type="Gene3D" id="3.90.550.20">
    <property type="match status" value="1"/>
</dbReference>
<dbReference type="EMBL" id="JAPUFD010000005">
    <property type="protein sequence ID" value="MDI1487361.1"/>
    <property type="molecule type" value="Genomic_DNA"/>
</dbReference>
<reference evidence="3" key="1">
    <citation type="journal article" date="2023" name="Genome Biol. Evol.">
        <title>First Whole Genome Sequence and Flow Cytometry Genome Size Data for the Lichen-Forming Fungus Ramalina farinacea (Ascomycota).</title>
        <authorList>
            <person name="Llewellyn T."/>
            <person name="Mian S."/>
            <person name="Hill R."/>
            <person name="Leitch I.J."/>
            <person name="Gaya E."/>
        </authorList>
    </citation>
    <scope>NUCLEOTIDE SEQUENCE</scope>
    <source>
        <strain evidence="3">LIQ254RAFAR</strain>
    </source>
</reference>
<evidence type="ECO:0000313" key="4">
    <source>
        <dbReference type="Proteomes" id="UP001161017"/>
    </source>
</evidence>
<evidence type="ECO:0000256" key="1">
    <source>
        <dbReference type="ARBA" id="ARBA00009003"/>
    </source>
</evidence>
<name>A0AA43QLV9_9LECA</name>
<dbReference type="AlphaFoldDB" id="A0AA43QLV9"/>
<proteinExistence type="inferred from homology"/>
<dbReference type="SUPFAM" id="SSF53448">
    <property type="entry name" value="Nucleotide-diphospho-sugar transferases"/>
    <property type="match status" value="1"/>
</dbReference>